<dbReference type="Proteomes" id="UP000438699">
    <property type="component" value="Unassembled WGS sequence"/>
</dbReference>
<comment type="similarity">
    <text evidence="2 3">Belongs to the LOG family.</text>
</comment>
<organism evidence="4 5">
    <name type="scientific">Pseudodesulfovibrio senegalensis</name>
    <dbReference type="NCBI Taxonomy" id="1721087"/>
    <lineage>
        <taxon>Bacteria</taxon>
        <taxon>Pseudomonadati</taxon>
        <taxon>Thermodesulfobacteriota</taxon>
        <taxon>Desulfovibrionia</taxon>
        <taxon>Desulfovibrionales</taxon>
        <taxon>Desulfovibrionaceae</taxon>
    </lineage>
</organism>
<dbReference type="EC" id="3.2.2.n1" evidence="3"/>
<evidence type="ECO:0000256" key="3">
    <source>
        <dbReference type="RuleBase" id="RU363015"/>
    </source>
</evidence>
<dbReference type="GO" id="GO:0005829">
    <property type="term" value="C:cytosol"/>
    <property type="evidence" value="ECO:0007669"/>
    <property type="project" value="TreeGrafter"/>
</dbReference>
<evidence type="ECO:0000256" key="2">
    <source>
        <dbReference type="ARBA" id="ARBA00006763"/>
    </source>
</evidence>
<dbReference type="OrthoDB" id="9801098at2"/>
<dbReference type="GO" id="GO:0008714">
    <property type="term" value="F:AMP nucleosidase activity"/>
    <property type="evidence" value="ECO:0007669"/>
    <property type="project" value="UniProtKB-EC"/>
</dbReference>
<dbReference type="PANTHER" id="PTHR31223:SF70">
    <property type="entry name" value="LOG FAMILY PROTEIN YJL055W"/>
    <property type="match status" value="1"/>
</dbReference>
<keyword evidence="3" id="KW-0378">Hydrolase</keyword>
<protein>
    <recommendedName>
        <fullName evidence="3">Cytokinin riboside 5'-monophosphate phosphoribohydrolase</fullName>
        <ecNumber evidence="3">3.2.2.n1</ecNumber>
    </recommendedName>
</protein>
<name>A0A6N6N4L1_9BACT</name>
<comment type="caution">
    <text evidence="4">The sequence shown here is derived from an EMBL/GenBank/DDBJ whole genome shotgun (WGS) entry which is preliminary data.</text>
</comment>
<keyword evidence="3" id="KW-0203">Cytokinin biosynthesis</keyword>
<gene>
    <name evidence="4" type="ORF">F8A88_07265</name>
</gene>
<comment type="catalytic activity">
    <reaction evidence="1">
        <text>AMP + H2O = D-ribose 5-phosphate + adenine</text>
        <dbReference type="Rhea" id="RHEA:20129"/>
        <dbReference type="ChEBI" id="CHEBI:15377"/>
        <dbReference type="ChEBI" id="CHEBI:16708"/>
        <dbReference type="ChEBI" id="CHEBI:78346"/>
        <dbReference type="ChEBI" id="CHEBI:456215"/>
        <dbReference type="EC" id="3.2.2.4"/>
    </reaction>
</comment>
<dbReference type="Pfam" id="PF03641">
    <property type="entry name" value="Lysine_decarbox"/>
    <property type="match status" value="1"/>
</dbReference>
<dbReference type="InterPro" id="IPR031100">
    <property type="entry name" value="LOG_fam"/>
</dbReference>
<reference evidence="4 5" key="1">
    <citation type="journal article" date="2017" name="Int. J. Syst. Evol. Microbiol.">
        <title>Desulfovibrio senegalensis sp. nov., a mesophilic sulfate reducer isolated from marine sediment.</title>
        <authorList>
            <person name="Thioye A."/>
            <person name="Gam Z.B.A."/>
            <person name="Mbengue M."/>
            <person name="Cayol J.L."/>
            <person name="Joseph-Bartoli M."/>
            <person name="Toure-Kane C."/>
            <person name="Labat M."/>
        </authorList>
    </citation>
    <scope>NUCLEOTIDE SEQUENCE [LARGE SCALE GENOMIC DNA]</scope>
    <source>
        <strain evidence="4 5">DSM 101509</strain>
    </source>
</reference>
<dbReference type="PANTHER" id="PTHR31223">
    <property type="entry name" value="LOG FAMILY PROTEIN YJL055W"/>
    <property type="match status" value="1"/>
</dbReference>
<dbReference type="FunFam" id="3.40.50.450:FF:000012">
    <property type="entry name" value="LOG family protein YvdD"/>
    <property type="match status" value="1"/>
</dbReference>
<sequence length="194" mass="21163">MERVCVFCGSNPGNSPEYAEAARQLGTTLAERGLGVVYGGSSVGLMGRVADAALAAGGEVVGVIPEKLRAKEIFHKGLTKLHVVDSMHERKALMAKLSDAFIALPGGIGTFEEFFEVLTWNQLGYHAKPCGLLNVNGYYEQLTAFLDNVVQQGFLVQEHRNMVLASHSPAELLDQFLTYTPPQVEKWIEKKKGL</sequence>
<proteinExistence type="inferred from homology"/>
<accession>A0A6N6N4L1</accession>
<keyword evidence="5" id="KW-1185">Reference proteome</keyword>
<dbReference type="RefSeq" id="WP_151150672.1">
    <property type="nucleotide sequence ID" value="NZ_WAIE01000002.1"/>
</dbReference>
<dbReference type="GO" id="GO:0009691">
    <property type="term" value="P:cytokinin biosynthetic process"/>
    <property type="evidence" value="ECO:0007669"/>
    <property type="project" value="UniProtKB-UniRule"/>
</dbReference>
<dbReference type="InterPro" id="IPR005269">
    <property type="entry name" value="LOG"/>
</dbReference>
<evidence type="ECO:0000313" key="5">
    <source>
        <dbReference type="Proteomes" id="UP000438699"/>
    </source>
</evidence>
<evidence type="ECO:0000313" key="4">
    <source>
        <dbReference type="EMBL" id="KAB1442450.1"/>
    </source>
</evidence>
<dbReference type="EMBL" id="WAIE01000002">
    <property type="protein sequence ID" value="KAB1442450.1"/>
    <property type="molecule type" value="Genomic_DNA"/>
</dbReference>
<dbReference type="NCBIfam" id="TIGR00730">
    <property type="entry name" value="Rossman fold protein, TIGR00730 family"/>
    <property type="match status" value="1"/>
</dbReference>
<dbReference type="AlphaFoldDB" id="A0A6N6N4L1"/>
<evidence type="ECO:0000256" key="1">
    <source>
        <dbReference type="ARBA" id="ARBA00000274"/>
    </source>
</evidence>
<dbReference type="SUPFAM" id="SSF102405">
    <property type="entry name" value="MCP/YpsA-like"/>
    <property type="match status" value="1"/>
</dbReference>
<dbReference type="Gene3D" id="3.40.50.450">
    <property type="match status" value="1"/>
</dbReference>